<comment type="caution">
    <text evidence="3">The sequence shown here is derived from an EMBL/GenBank/DDBJ whole genome shotgun (WGS) entry which is preliminary data.</text>
</comment>
<dbReference type="EMBL" id="PUHW01000151">
    <property type="protein sequence ID" value="KAG0688444.1"/>
    <property type="molecule type" value="Genomic_DNA"/>
</dbReference>
<name>A0A9P7BG88_9ASCO</name>
<feature type="region of interest" description="Disordered" evidence="2">
    <location>
        <begin position="83"/>
        <end position="120"/>
    </location>
</feature>
<feature type="coiled-coil region" evidence="1">
    <location>
        <begin position="250"/>
        <end position="277"/>
    </location>
</feature>
<evidence type="ECO:0000256" key="2">
    <source>
        <dbReference type="SAM" id="MobiDB-lite"/>
    </source>
</evidence>
<evidence type="ECO:0000313" key="3">
    <source>
        <dbReference type="EMBL" id="KAG0688444.1"/>
    </source>
</evidence>
<keyword evidence="4" id="KW-1185">Reference proteome</keyword>
<feature type="region of interest" description="Disordered" evidence="2">
    <location>
        <begin position="292"/>
        <end position="315"/>
    </location>
</feature>
<evidence type="ECO:0000313" key="4">
    <source>
        <dbReference type="Proteomes" id="UP000697127"/>
    </source>
</evidence>
<keyword evidence="1" id="KW-0175">Coiled coil</keyword>
<gene>
    <name evidence="3" type="ORF">C6P40_000983</name>
</gene>
<evidence type="ECO:0000256" key="1">
    <source>
        <dbReference type="SAM" id="Coils"/>
    </source>
</evidence>
<reference evidence="3" key="1">
    <citation type="submission" date="2020-11" db="EMBL/GenBank/DDBJ databases">
        <title>Kefir isolates.</title>
        <authorList>
            <person name="Marcisauskas S."/>
            <person name="Kim Y."/>
            <person name="Blasche S."/>
        </authorList>
    </citation>
    <scope>NUCLEOTIDE SEQUENCE</scope>
    <source>
        <strain evidence="3">Olga-1</strain>
    </source>
</reference>
<organism evidence="3 4">
    <name type="scientific">Pichia californica</name>
    <dbReference type="NCBI Taxonomy" id="460514"/>
    <lineage>
        <taxon>Eukaryota</taxon>
        <taxon>Fungi</taxon>
        <taxon>Dikarya</taxon>
        <taxon>Ascomycota</taxon>
        <taxon>Saccharomycotina</taxon>
        <taxon>Pichiomycetes</taxon>
        <taxon>Pichiales</taxon>
        <taxon>Pichiaceae</taxon>
        <taxon>Pichia</taxon>
    </lineage>
</organism>
<feature type="compositionally biased region" description="Polar residues" evidence="2">
    <location>
        <begin position="100"/>
        <end position="118"/>
    </location>
</feature>
<accession>A0A9P7BG88</accession>
<dbReference type="AlphaFoldDB" id="A0A9P7BG88"/>
<dbReference type="Proteomes" id="UP000697127">
    <property type="component" value="Unassembled WGS sequence"/>
</dbReference>
<sequence length="315" mass="36088">MQEGLIYQSEQDAERATRNKDYISAIQYHNNAITKLNVLATRILQKDTQDEFGVADSLLVLRNQITSSLNRLQTLIKAEQLKKTGTGKTESSPGKLGKFSKSTTGINTTPLKESSSSPVPVLPAMENASLELFNSTLAEIETSLLKNLNIRISNVPNNTKNYKFSMINKQEINQTEHSLQLLNFKGSDDLKLRNEYLTKLNMLYYSEMLAEQEVIKDVVSSIKDFELGMENNKKWTKINQINDESVFQVIGELQHKISGLERDKLHMENEIVRLKERWNNLVEGARRRKEQEKEFLVGRTETSPATFDHEYDDKK</sequence>
<proteinExistence type="predicted"/>
<protein>
    <submittedName>
        <fullName evidence="3">Uncharacterized protein</fullName>
    </submittedName>
</protein>